<evidence type="ECO:0008006" key="4">
    <source>
        <dbReference type="Google" id="ProtNLM"/>
    </source>
</evidence>
<keyword evidence="3" id="KW-1185">Reference proteome</keyword>
<dbReference type="GO" id="GO:0006396">
    <property type="term" value="P:RNA processing"/>
    <property type="evidence" value="ECO:0007669"/>
    <property type="project" value="InterPro"/>
</dbReference>
<dbReference type="OMA" id="HTINLCE"/>
<dbReference type="GO" id="GO:0004525">
    <property type="term" value="F:ribonuclease III activity"/>
    <property type="evidence" value="ECO:0007669"/>
    <property type="project" value="InterPro"/>
</dbReference>
<dbReference type="HOGENOM" id="CLU_491742_0_0_1"/>
<reference evidence="3" key="1">
    <citation type="journal article" date="2011" name="Nat. Commun.">
        <title>Effector diversification within compartments of the Leptosphaeria maculans genome affected by Repeat-Induced Point mutations.</title>
        <authorList>
            <person name="Rouxel T."/>
            <person name="Grandaubert J."/>
            <person name="Hane J.K."/>
            <person name="Hoede C."/>
            <person name="van de Wouw A.P."/>
            <person name="Couloux A."/>
            <person name="Dominguez V."/>
            <person name="Anthouard V."/>
            <person name="Bally P."/>
            <person name="Bourras S."/>
            <person name="Cozijnsen A.J."/>
            <person name="Ciuffetti L.M."/>
            <person name="Degrave A."/>
            <person name="Dilmaghani A."/>
            <person name="Duret L."/>
            <person name="Fudal I."/>
            <person name="Goodwin S.B."/>
            <person name="Gout L."/>
            <person name="Glaser N."/>
            <person name="Linglin J."/>
            <person name="Kema G.H.J."/>
            <person name="Lapalu N."/>
            <person name="Lawrence C.B."/>
            <person name="May K."/>
            <person name="Meyer M."/>
            <person name="Ollivier B."/>
            <person name="Poulain J."/>
            <person name="Schoch C.L."/>
            <person name="Simon A."/>
            <person name="Spatafora J.W."/>
            <person name="Stachowiak A."/>
            <person name="Turgeon B.G."/>
            <person name="Tyler B.M."/>
            <person name="Vincent D."/>
            <person name="Weissenbach J."/>
            <person name="Amselem J."/>
            <person name="Quesneville H."/>
            <person name="Oliver R.P."/>
            <person name="Wincker P."/>
            <person name="Balesdent M.-H."/>
            <person name="Howlett B.J."/>
        </authorList>
    </citation>
    <scope>NUCLEOTIDE SEQUENCE [LARGE SCALE GENOMIC DNA]</scope>
    <source>
        <strain evidence="3">JN3 / isolate v23.1.3 / race Av1-4-5-6-7-8</strain>
    </source>
</reference>
<dbReference type="OrthoDB" id="67027at2759"/>
<feature type="region of interest" description="Disordered" evidence="1">
    <location>
        <begin position="266"/>
        <end position="312"/>
    </location>
</feature>
<dbReference type="InParanoid" id="E5A400"/>
<sequence>MSIFVQSRINYAFENEQIVELALRSAHRDKHTGEGNDGNRGLAHYGVLAISMVETHNVIVESGKTLHDLHVRNHWWNTKKGRAAACRSLGFEPFIVRSTRQHYQSLSDAVLDNALSALIGAVWLDCEDRGKTTAVTRRTLWEVLRSIDDALTNSSLLAGEDSALMQMNYEKCELFGDSLAESGTPTASFGAELDDIGRFAQGWSEWVFDDTCHDFVLEQPGFSNRSPLDFPIETTNDHLSGFSLVGDSGASLLTLANAKTGAEFEEVPHKSHDAFDETPAFSSPEESRNANRNATPSSPCLKRKRFQGTRGKDHPIYSSMLCSEQQKLDCVAPLRKDELARFLEIPQVCKPENKPTMLLRFLYLATGSWQVLDDFQGQLRLARSLPVICRQPGTAAETYREICRLEGVESLNILMRRYHTINLCENEREEQRRCNQIIVETPHTIGLPGRLNAGNPILALDASLTDQLVYRIMPNIEPGSEEFKKARRKVKRLRKLARYLYILIDSYGIGILALLPSGPSFGDISLTDNVSASLKAEQIRRNFSAGSSNMFFEDPYHMPR</sequence>
<dbReference type="Proteomes" id="UP000002668">
    <property type="component" value="Genome"/>
</dbReference>
<feature type="compositionally biased region" description="Basic and acidic residues" evidence="1">
    <location>
        <begin position="266"/>
        <end position="275"/>
    </location>
</feature>
<evidence type="ECO:0000313" key="3">
    <source>
        <dbReference type="Proteomes" id="UP000002668"/>
    </source>
</evidence>
<gene>
    <name evidence="2" type="ORF">LEMA_P097540.1</name>
</gene>
<dbReference type="eggNOG" id="ENOG502RQ1A">
    <property type="taxonomic scope" value="Eukaryota"/>
</dbReference>
<name>E5A400_LEPMJ</name>
<protein>
    <recommendedName>
        <fullName evidence="4">RNase III domain-containing protein</fullName>
    </recommendedName>
</protein>
<accession>E5A400</accession>
<dbReference type="STRING" id="985895.E5A400"/>
<organism evidence="3">
    <name type="scientific">Leptosphaeria maculans (strain JN3 / isolate v23.1.3 / race Av1-4-5-6-7-8)</name>
    <name type="common">Blackleg fungus</name>
    <name type="synonym">Phoma lingam</name>
    <dbReference type="NCBI Taxonomy" id="985895"/>
    <lineage>
        <taxon>Eukaryota</taxon>
        <taxon>Fungi</taxon>
        <taxon>Dikarya</taxon>
        <taxon>Ascomycota</taxon>
        <taxon>Pezizomycotina</taxon>
        <taxon>Dothideomycetes</taxon>
        <taxon>Pleosporomycetidae</taxon>
        <taxon>Pleosporales</taxon>
        <taxon>Pleosporineae</taxon>
        <taxon>Leptosphaeriaceae</taxon>
        <taxon>Plenodomus</taxon>
        <taxon>Plenodomus lingam/Leptosphaeria maculans species complex</taxon>
    </lineage>
</organism>
<dbReference type="Gene3D" id="1.10.1520.10">
    <property type="entry name" value="Ribonuclease III domain"/>
    <property type="match status" value="1"/>
</dbReference>
<evidence type="ECO:0000256" key="1">
    <source>
        <dbReference type="SAM" id="MobiDB-lite"/>
    </source>
</evidence>
<dbReference type="EMBL" id="FP929133">
    <property type="protein sequence ID" value="CBX98345.1"/>
    <property type="molecule type" value="Genomic_DNA"/>
</dbReference>
<dbReference type="SUPFAM" id="SSF69065">
    <property type="entry name" value="RNase III domain-like"/>
    <property type="match status" value="1"/>
</dbReference>
<dbReference type="VEuPathDB" id="FungiDB:LEMA_P097540.1"/>
<dbReference type="InterPro" id="IPR036389">
    <property type="entry name" value="RNase_III_sf"/>
</dbReference>
<evidence type="ECO:0000313" key="2">
    <source>
        <dbReference type="EMBL" id="CBX98345.1"/>
    </source>
</evidence>
<proteinExistence type="predicted"/>
<dbReference type="AlphaFoldDB" id="E5A400"/>